<dbReference type="RefSeq" id="WP_311019781.1">
    <property type="nucleotide sequence ID" value="NZ_JAUHGG010000003.1"/>
</dbReference>
<name>A0AAW8PZY8_VIBPH</name>
<dbReference type="EMBL" id="JAUHGG010000003">
    <property type="protein sequence ID" value="MDS1820990.1"/>
    <property type="molecule type" value="Genomic_DNA"/>
</dbReference>
<dbReference type="AlphaFoldDB" id="A0AAW8PZY8"/>
<protein>
    <recommendedName>
        <fullName evidence="3">Lipoprotein</fullName>
    </recommendedName>
</protein>
<organism evidence="1 2">
    <name type="scientific">Vibrio parahaemolyticus</name>
    <dbReference type="NCBI Taxonomy" id="670"/>
    <lineage>
        <taxon>Bacteria</taxon>
        <taxon>Pseudomonadati</taxon>
        <taxon>Pseudomonadota</taxon>
        <taxon>Gammaproteobacteria</taxon>
        <taxon>Vibrionales</taxon>
        <taxon>Vibrionaceae</taxon>
        <taxon>Vibrio</taxon>
    </lineage>
</organism>
<evidence type="ECO:0000313" key="1">
    <source>
        <dbReference type="EMBL" id="MDS1820990.1"/>
    </source>
</evidence>
<proteinExistence type="predicted"/>
<evidence type="ECO:0008006" key="3">
    <source>
        <dbReference type="Google" id="ProtNLM"/>
    </source>
</evidence>
<accession>A0AAW8PZY8</accession>
<sequence length="120" mass="13033">MPELVVSNWTVSIKESSDKVAITINHADNSPVLDTEADLGCAATLGYRLTTELTEANHSANGDANGTHCSEEIELTNHKIEFVNDSDNHLNIYCTGKVTPEHISLTNGTKDSKSCDIELF</sequence>
<comment type="caution">
    <text evidence="1">The sequence shown here is derived from an EMBL/GenBank/DDBJ whole genome shotgun (WGS) entry which is preliminary data.</text>
</comment>
<evidence type="ECO:0000313" key="2">
    <source>
        <dbReference type="Proteomes" id="UP001253193"/>
    </source>
</evidence>
<gene>
    <name evidence="1" type="ORF">QX249_10000</name>
</gene>
<reference evidence="1" key="1">
    <citation type="submission" date="2023-06" db="EMBL/GenBank/DDBJ databases">
        <title>Genomic Diversity of Vibrio spp. and Metagenomic Analysis of Pathogens in Florida Gulf Coastal Waters Following Hurricane Ian.</title>
        <authorList>
            <person name="Brumfield K.D."/>
        </authorList>
    </citation>
    <scope>NUCLEOTIDE SEQUENCE</scope>
    <source>
        <strain evidence="1">WBS2B-138</strain>
    </source>
</reference>
<dbReference type="Proteomes" id="UP001253193">
    <property type="component" value="Unassembled WGS sequence"/>
</dbReference>